<dbReference type="Proteomes" id="UP000002495">
    <property type="component" value="Chromosome"/>
</dbReference>
<evidence type="ECO:0000313" key="2">
    <source>
        <dbReference type="Proteomes" id="UP000002495"/>
    </source>
</evidence>
<dbReference type="AlphaFoldDB" id="Q7VHY8"/>
<evidence type="ECO:0000313" key="1">
    <source>
        <dbReference type="EMBL" id="AAP77420.1"/>
    </source>
</evidence>
<organism evidence="1 2">
    <name type="scientific">Helicobacter hepaticus (strain ATCC 51449 / 3B1)</name>
    <dbReference type="NCBI Taxonomy" id="235279"/>
    <lineage>
        <taxon>Bacteria</taxon>
        <taxon>Pseudomonadati</taxon>
        <taxon>Campylobacterota</taxon>
        <taxon>Epsilonproteobacteria</taxon>
        <taxon>Campylobacterales</taxon>
        <taxon>Helicobacteraceae</taxon>
        <taxon>Helicobacter</taxon>
    </lineage>
</organism>
<keyword evidence="2" id="KW-1185">Reference proteome</keyword>
<reference evidence="1 2" key="1">
    <citation type="journal article" date="2003" name="Proc. Natl. Acad. Sci. U.S.A.">
        <title>The complete genome sequence of the carcinogenic bacterium Helicobacter hepaticus.</title>
        <authorList>
            <person name="Suerbaum S."/>
            <person name="Josenhans C."/>
            <person name="Sterzenbach T."/>
            <person name="Drescher B."/>
            <person name="Brandt P."/>
            <person name="Bell M."/>
            <person name="Droege M."/>
            <person name="Fartmann B."/>
            <person name="Fischer H.-P."/>
            <person name="Ge Z."/>
            <person name="Hoerster A."/>
            <person name="Holland R."/>
            <person name="Klein K."/>
            <person name="Koenig J."/>
            <person name="Macko L."/>
            <person name="Mendz G.L."/>
            <person name="Nyakatura G."/>
            <person name="Schauer D.B."/>
            <person name="Shen Z."/>
            <person name="Weber J."/>
            <person name="Frosch M."/>
            <person name="Fox J.G."/>
        </authorList>
    </citation>
    <scope>NUCLEOTIDE SEQUENCE [LARGE SCALE GENOMIC DNA]</scope>
    <source>
        <strain evidence="2">ATCC 51449 / 3B1</strain>
    </source>
</reference>
<dbReference type="EMBL" id="AE017125">
    <property type="protein sequence ID" value="AAP77420.1"/>
    <property type="molecule type" value="Genomic_DNA"/>
</dbReference>
<proteinExistence type="predicted"/>
<name>Q7VHY8_HELHP</name>
<sequence length="39" mass="4704">MGSFEIDFVTYLEKGQLWKILMKKNRLLSKILFLLLLFL</sequence>
<accession>Q7VHY8</accession>
<dbReference type="HOGENOM" id="CLU_3310753_0_0_7"/>
<protein>
    <submittedName>
        <fullName evidence="1">Uncharacterized protein</fullName>
    </submittedName>
</protein>
<dbReference type="KEGG" id="hhe:HH_0823"/>
<gene>
    <name evidence="1" type="ordered locus">HH_0823</name>
</gene>